<proteinExistence type="predicted"/>
<evidence type="ECO:0000256" key="3">
    <source>
        <dbReference type="SAM" id="MobiDB-lite"/>
    </source>
</evidence>
<name>A0A9N8HVU8_9STRA</name>
<evidence type="ECO:0000313" key="5">
    <source>
        <dbReference type="Proteomes" id="UP001153069"/>
    </source>
</evidence>
<dbReference type="Proteomes" id="UP001153069">
    <property type="component" value="Unassembled WGS sequence"/>
</dbReference>
<keyword evidence="2" id="KW-0963">Cytoplasm</keyword>
<dbReference type="GO" id="GO:0003723">
    <property type="term" value="F:RNA binding"/>
    <property type="evidence" value="ECO:0007669"/>
    <property type="project" value="TreeGrafter"/>
</dbReference>
<feature type="compositionally biased region" description="Low complexity" evidence="3">
    <location>
        <begin position="189"/>
        <end position="207"/>
    </location>
</feature>
<feature type="region of interest" description="Disordered" evidence="3">
    <location>
        <begin position="47"/>
        <end position="88"/>
    </location>
</feature>
<gene>
    <name evidence="4" type="ORF">SEMRO_2422_G327200.1</name>
</gene>
<dbReference type="OrthoDB" id="48703at2759"/>
<feature type="compositionally biased region" description="Polar residues" evidence="3">
    <location>
        <begin position="344"/>
        <end position="357"/>
    </location>
</feature>
<feature type="region of interest" description="Disordered" evidence="3">
    <location>
        <begin position="335"/>
        <end position="375"/>
    </location>
</feature>
<dbReference type="GO" id="GO:0000932">
    <property type="term" value="C:P-body"/>
    <property type="evidence" value="ECO:0007669"/>
    <property type="project" value="UniProtKB-SubCell"/>
</dbReference>
<dbReference type="InterPro" id="IPR039900">
    <property type="entry name" value="Pat1-like"/>
</dbReference>
<dbReference type="GO" id="GO:0000290">
    <property type="term" value="P:deadenylation-dependent decapping of nuclear-transcribed mRNA"/>
    <property type="evidence" value="ECO:0007669"/>
    <property type="project" value="InterPro"/>
</dbReference>
<accession>A0A9N8HVU8</accession>
<keyword evidence="5" id="KW-1185">Reference proteome</keyword>
<protein>
    <submittedName>
        <fullName evidence="4">Uncharacterized protein</fullName>
    </submittedName>
</protein>
<dbReference type="AlphaFoldDB" id="A0A9N8HVU8"/>
<sequence>MPKTPSNSVVIQEGANVSGAKKKLPPKTPRNSVIIASEAEAAVVAVNVKEDDDDDDIPMMGKVSIKSEEEKATQQEQQQSLPTKTPRNSVVVPNQEAAAAAIVAASAAAQGMAMPPPQMMPQGMPLPQGMHPHHMMPPHGFPQGMPHPGMMKGMPPQGMHPQGMHPQGMHPQGMPPQGMHPQGMPPQGMPRQGMPPQGMPPQGMHPQGMPPHMQGMPPQQMGMPPPHMMGGAVPMGMRMPTQGPAWQRPPPPPQQPRPMPPMRAFCNPHPNAPPIPAQALESKMMKSRDISYIIHSILKPVLMAGFSENDYDIQLLYRQSGARPAGPRPVMFRGAAASRKADSNSEATTSNPVQQEMQSREKKSKDWSTKNAALGHIPKANVARPRALIASPVMASQDNSSESKSKTEQKMRARLWKARIYCDQAYQAYLTVVDIWAKAAPGSVPPQVQAPLIKLMKCLGIAPESTDDGSAATATTAGDFKVDPLVLQLFLKLSKGRVLMARIVEHALLPPSAVQAVLPTTLDILYKTPRQQEDPTDDRCFRALTSVVQTLPSLSGEAMMQCAEVMKGNSQAALSSTCRMECLHALLQRGTGMAGSPEAGDFAGQWKETESSFMAILSGM</sequence>
<dbReference type="PANTHER" id="PTHR21551">
    <property type="entry name" value="TOPOISOMERASE II-ASSOCIATED PROTEIN PAT1"/>
    <property type="match status" value="1"/>
</dbReference>
<feature type="region of interest" description="Disordered" evidence="3">
    <location>
        <begin position="175"/>
        <end position="207"/>
    </location>
</feature>
<evidence type="ECO:0000256" key="1">
    <source>
        <dbReference type="ARBA" id="ARBA00004201"/>
    </source>
</evidence>
<feature type="compositionally biased region" description="Basic and acidic residues" evidence="3">
    <location>
        <begin position="358"/>
        <end position="368"/>
    </location>
</feature>
<dbReference type="PANTHER" id="PTHR21551:SF0">
    <property type="entry name" value="PROTEIN ASSOCIATED WITH TOPO II RELATED-1, ISOFORM A"/>
    <property type="match status" value="1"/>
</dbReference>
<evidence type="ECO:0000256" key="2">
    <source>
        <dbReference type="ARBA" id="ARBA00022490"/>
    </source>
</evidence>
<organism evidence="4 5">
    <name type="scientific">Seminavis robusta</name>
    <dbReference type="NCBI Taxonomy" id="568900"/>
    <lineage>
        <taxon>Eukaryota</taxon>
        <taxon>Sar</taxon>
        <taxon>Stramenopiles</taxon>
        <taxon>Ochrophyta</taxon>
        <taxon>Bacillariophyta</taxon>
        <taxon>Bacillariophyceae</taxon>
        <taxon>Bacillariophycidae</taxon>
        <taxon>Naviculales</taxon>
        <taxon>Naviculaceae</taxon>
        <taxon>Seminavis</taxon>
    </lineage>
</organism>
<comment type="caution">
    <text evidence="4">The sequence shown here is derived from an EMBL/GenBank/DDBJ whole genome shotgun (WGS) entry which is preliminary data.</text>
</comment>
<comment type="subcellular location">
    <subcellularLocation>
        <location evidence="1">Cytoplasm</location>
        <location evidence="1">P-body</location>
    </subcellularLocation>
</comment>
<evidence type="ECO:0000313" key="4">
    <source>
        <dbReference type="EMBL" id="CAB9529193.1"/>
    </source>
</evidence>
<dbReference type="GO" id="GO:0033962">
    <property type="term" value="P:P-body assembly"/>
    <property type="evidence" value="ECO:0007669"/>
    <property type="project" value="TreeGrafter"/>
</dbReference>
<dbReference type="EMBL" id="CAICTM010002420">
    <property type="protein sequence ID" value="CAB9529193.1"/>
    <property type="molecule type" value="Genomic_DNA"/>
</dbReference>
<reference evidence="4" key="1">
    <citation type="submission" date="2020-06" db="EMBL/GenBank/DDBJ databases">
        <authorList>
            <consortium name="Plant Systems Biology data submission"/>
        </authorList>
    </citation>
    <scope>NUCLEOTIDE SEQUENCE</scope>
    <source>
        <strain evidence="4">D6</strain>
    </source>
</reference>